<dbReference type="GO" id="GO:0016787">
    <property type="term" value="F:hydrolase activity"/>
    <property type="evidence" value="ECO:0007669"/>
    <property type="project" value="InterPro"/>
</dbReference>
<dbReference type="SUPFAM" id="SSF52540">
    <property type="entry name" value="P-loop containing nucleoside triphosphate hydrolases"/>
    <property type="match status" value="2"/>
</dbReference>
<organism evidence="2 3">
    <name type="scientific">Turicimonas muris</name>
    <dbReference type="NCBI Taxonomy" id="1796652"/>
    <lineage>
        <taxon>Bacteria</taxon>
        <taxon>Pseudomonadati</taxon>
        <taxon>Pseudomonadota</taxon>
        <taxon>Betaproteobacteria</taxon>
        <taxon>Burkholderiales</taxon>
        <taxon>Sutterellaceae</taxon>
        <taxon>Turicimonas</taxon>
    </lineage>
</organism>
<evidence type="ECO:0000259" key="1">
    <source>
        <dbReference type="Pfam" id="PF04851"/>
    </source>
</evidence>
<dbReference type="REBASE" id="237285">
    <property type="entry name" value="TmuYL45ORF7550P"/>
</dbReference>
<dbReference type="RefSeq" id="WP_066595061.1">
    <property type="nucleotide sequence ID" value="NZ_CAPBQZ010000040.1"/>
</dbReference>
<gene>
    <name evidence="2" type="ORF">ADH67_07555</name>
</gene>
<comment type="caution">
    <text evidence="2">The sequence shown here is derived from an EMBL/GenBank/DDBJ whole genome shotgun (WGS) entry which is preliminary data.</text>
</comment>
<dbReference type="InterPro" id="IPR027417">
    <property type="entry name" value="P-loop_NTPase"/>
</dbReference>
<dbReference type="Gene3D" id="3.40.50.300">
    <property type="entry name" value="P-loop containing nucleotide triphosphate hydrolases"/>
    <property type="match status" value="2"/>
</dbReference>
<feature type="domain" description="Helicase/UvrB N-terminal" evidence="1">
    <location>
        <begin position="2"/>
        <end position="259"/>
    </location>
</feature>
<protein>
    <recommendedName>
        <fullName evidence="1">Helicase/UvrB N-terminal domain-containing protein</fullName>
    </recommendedName>
</protein>
<name>A0A227KIK5_9BURK</name>
<dbReference type="GO" id="GO:0005524">
    <property type="term" value="F:ATP binding"/>
    <property type="evidence" value="ECO:0007669"/>
    <property type="project" value="InterPro"/>
</dbReference>
<proteinExistence type="predicted"/>
<dbReference type="AlphaFoldDB" id="A0A227KIK5"/>
<dbReference type="EMBL" id="NHMP01000004">
    <property type="protein sequence ID" value="OXE47637.1"/>
    <property type="molecule type" value="Genomic_DNA"/>
</dbReference>
<dbReference type="InterPro" id="IPR006935">
    <property type="entry name" value="Helicase/UvrB_N"/>
</dbReference>
<dbReference type="Pfam" id="PF04851">
    <property type="entry name" value="ResIII"/>
    <property type="match status" value="1"/>
</dbReference>
<dbReference type="Proteomes" id="UP000214610">
    <property type="component" value="Unassembled WGS sequence"/>
</dbReference>
<evidence type="ECO:0000313" key="3">
    <source>
        <dbReference type="Proteomes" id="UP000214610"/>
    </source>
</evidence>
<evidence type="ECO:0000313" key="2">
    <source>
        <dbReference type="EMBL" id="OXE47637.1"/>
    </source>
</evidence>
<keyword evidence="3" id="KW-1185">Reference proteome</keyword>
<sequence>MFELKKYQQTAIDTLAEFLSVHQQKGAQEAYRKLCVLNGWGQQSEYCDLFNGAPAVCLRVPTGGGKTIIAASSIKTIDQGTLDTGAPVVLWLTPSDAITTQTFSALNSPSHPYRKSLEKQYPGKVKVCDIDSVQSLAPSDFRQYCIVIVSTNQTFNIRDTGKRNAYSFNENLESFFLDLSAEQTESLEKVTKQEIEEYPNGVLTRQDEGRVKYSLANLLKLYRPILIVDEAHNNRTETYFNTLNRLNPSASLELTATPQKMNNTIFTVSAWDLKAENMIKIPILLTGEELGWEHCLIQSIEKLKELDKLSITENKYIRPILLIQAEKKEGTATVDMIKKYMTANLNILEKEIAVYTGETKDFSGNELFSPNCPIRYVITIKALAEGWDCSFAYVLCGLQNIKNAKDTEQLLGRILRMPYAEKRVHPELNKAYANIQSSATMKLALTLKEGFVRNMGFDRQDASDLIQLSVKPDIETCPDQPSLFELGDDRKDSDNAKKRTPVAQIAVTLGNKDLTSLIEEKEIKDIQVSELNPDESKKERTWIITTPTLNEEENRKLIDIILSNTPKKLLDTNKEKIDDLYYQQNKERCKSIQKEPIKPIPLLLLKDPEGEDRIFSCEVLNSQEWEPSKYGYELKGFTPVKELKGYLFDSKENGKFQLNEIRSSISQKTPVFNSEFELITKEQLIYWLSREVKRNDLTPQTVRKFVEAIVTRDLLTSKGYSLESLYQSRVPLAKAIKNLLESNFKLSKSANYQWALPLTFMEPAKEEFCFKFDPQKYTPRNCYVVEQGSRQFEKHYFPKIHDLHYKTPSGNAVSEEYLCAVAIDMNPKVEFWIRIIEKSDDSFRLETPFGFFYPDFYVQLEDGRRFIVEYKGEQLWSNTDSQLKRDIGKQWEKASNGECLFLMCRYEDKGLDISEQINNKIDGIR</sequence>
<dbReference type="GO" id="GO:0005829">
    <property type="term" value="C:cytosol"/>
    <property type="evidence" value="ECO:0007669"/>
    <property type="project" value="TreeGrafter"/>
</dbReference>
<accession>A0A227KIK5</accession>
<dbReference type="GO" id="GO:0003677">
    <property type="term" value="F:DNA binding"/>
    <property type="evidence" value="ECO:0007669"/>
    <property type="project" value="InterPro"/>
</dbReference>
<reference evidence="3" key="1">
    <citation type="submission" date="2017-05" db="EMBL/GenBank/DDBJ databases">
        <title>Improved OligoMM genomes.</title>
        <authorList>
            <person name="Garzetti D."/>
        </authorList>
    </citation>
    <scope>NUCLEOTIDE SEQUENCE [LARGE SCALE GENOMIC DNA]</scope>
    <source>
        <strain evidence="3">YL45</strain>
    </source>
</reference>
<dbReference type="InterPro" id="IPR050742">
    <property type="entry name" value="Helicase_Restrict-Modif_Enz"/>
</dbReference>
<dbReference type="PANTHER" id="PTHR47396:SF1">
    <property type="entry name" value="ATP-DEPENDENT HELICASE IRC3-RELATED"/>
    <property type="match status" value="1"/>
</dbReference>
<dbReference type="GeneID" id="78362657"/>
<dbReference type="PANTHER" id="PTHR47396">
    <property type="entry name" value="TYPE I RESTRICTION ENZYME ECOKI R PROTEIN"/>
    <property type="match status" value="1"/>
</dbReference>